<comment type="caution">
    <text evidence="1">The sequence shown here is derived from an EMBL/GenBank/DDBJ whole genome shotgun (WGS) entry which is preliminary data.</text>
</comment>
<accession>A0ABP4YW42</accession>
<organism evidence="1 2">
    <name type="scientific">Luedemannella flava</name>
    <dbReference type="NCBI Taxonomy" id="349316"/>
    <lineage>
        <taxon>Bacteria</taxon>
        <taxon>Bacillati</taxon>
        <taxon>Actinomycetota</taxon>
        <taxon>Actinomycetes</taxon>
        <taxon>Micromonosporales</taxon>
        <taxon>Micromonosporaceae</taxon>
        <taxon>Luedemannella</taxon>
    </lineage>
</organism>
<name>A0ABP4YW42_9ACTN</name>
<proteinExistence type="predicted"/>
<dbReference type="EMBL" id="BAAALT010000275">
    <property type="protein sequence ID" value="GAA1832757.1"/>
    <property type="molecule type" value="Genomic_DNA"/>
</dbReference>
<gene>
    <name evidence="1" type="ORF">GCM10009682_59050</name>
</gene>
<protein>
    <submittedName>
        <fullName evidence="1">Uncharacterized protein</fullName>
    </submittedName>
</protein>
<keyword evidence="2" id="KW-1185">Reference proteome</keyword>
<sequence length="159" mass="17177">MSYRRGGVATVVIKDAGVWATGETLEDLSVYAMSEGAEGYDVDEVRLCTCAACGGQVFGLHGDLEEQAAKRICRGCGAAHFIADSGEYWDDDRFGIMVCECDGDGDEEDFNLAVGYSLYADRAGIRALAITSRCVACNRLGHWDDWMIRTGDLGLLDLA</sequence>
<dbReference type="Proteomes" id="UP001500218">
    <property type="component" value="Unassembled WGS sequence"/>
</dbReference>
<evidence type="ECO:0000313" key="2">
    <source>
        <dbReference type="Proteomes" id="UP001500218"/>
    </source>
</evidence>
<evidence type="ECO:0000313" key="1">
    <source>
        <dbReference type="EMBL" id="GAA1832757.1"/>
    </source>
</evidence>
<reference evidence="2" key="1">
    <citation type="journal article" date="2019" name="Int. J. Syst. Evol. Microbiol.">
        <title>The Global Catalogue of Microorganisms (GCM) 10K type strain sequencing project: providing services to taxonomists for standard genome sequencing and annotation.</title>
        <authorList>
            <consortium name="The Broad Institute Genomics Platform"/>
            <consortium name="The Broad Institute Genome Sequencing Center for Infectious Disease"/>
            <person name="Wu L."/>
            <person name="Ma J."/>
        </authorList>
    </citation>
    <scope>NUCLEOTIDE SEQUENCE [LARGE SCALE GENOMIC DNA]</scope>
    <source>
        <strain evidence="2">JCM 13250</strain>
    </source>
</reference>